<keyword evidence="5" id="KW-1185">Reference proteome</keyword>
<evidence type="ECO:0000313" key="4">
    <source>
        <dbReference type="EMBL" id="KAA8480079.1"/>
    </source>
</evidence>
<feature type="domain" description="Conjugative transposon TraJ C-terminal" evidence="3">
    <location>
        <begin position="34"/>
        <end position="404"/>
    </location>
</feature>
<feature type="transmembrane region" description="Helical" evidence="2">
    <location>
        <begin position="229"/>
        <end position="250"/>
    </location>
</feature>
<accession>A0A5M9H1B5</accession>
<name>A0A5M9H1B5_9SPHI</name>
<feature type="transmembrane region" description="Helical" evidence="2">
    <location>
        <begin position="262"/>
        <end position="281"/>
    </location>
</feature>
<feature type="transmembrane region" description="Helical" evidence="2">
    <location>
        <begin position="307"/>
        <end position="330"/>
    </location>
</feature>
<sequence length="404" mass="43989">MKKSKNNVWIGSILCIGLLAVLPLAGSAQGLPGEINSMQAELDKVYGQMLPLCSRLIGVGRSIAGFAALWYVASRVWRQIAAAEPVDFYPLLRPFALGLAIAIFPAVIALMNGVLQPTVSATSAMVKDSNKSIQVLLKQKEAAIKKSGAWKMYVGETGSGDRSEWYKYTHPEDPNPRNEGLFAGIGNDIKFWMDKQSYNFRNSIKQWLSQVLEVLYAASSLCINTLRTFFLIVLAILGPLVFGLAVFDGFQHTLTVWLARYVNIFLWLPVANIFGSIIGKIQENMLRIDLSQIQEQGDTFFSSTDTAYMIFLVIGIVGYFSVPNVANYIVHAGGGNTMLQRINTLVISGSTSAMNQVSKGGGMVADSLGDMARQVQGSFSGSGSDYFGDKSGGSRHQHDKLSGK</sequence>
<feature type="transmembrane region" description="Helical" evidence="2">
    <location>
        <begin position="54"/>
        <end position="73"/>
    </location>
</feature>
<dbReference type="AlphaFoldDB" id="A0A5M9H1B5"/>
<feature type="transmembrane region" description="Helical" evidence="2">
    <location>
        <begin position="94"/>
        <end position="115"/>
    </location>
</feature>
<dbReference type="InterPro" id="IPR012424">
    <property type="entry name" value="Conjugative_transposon_TraJ_C"/>
</dbReference>
<evidence type="ECO:0000256" key="1">
    <source>
        <dbReference type="SAM" id="MobiDB-lite"/>
    </source>
</evidence>
<keyword evidence="2" id="KW-0812">Transmembrane</keyword>
<dbReference type="EMBL" id="VWNE01000026">
    <property type="protein sequence ID" value="KAA8480079.1"/>
    <property type="molecule type" value="Genomic_DNA"/>
</dbReference>
<keyword evidence="2" id="KW-1133">Transmembrane helix</keyword>
<comment type="caution">
    <text evidence="4">The sequence shown here is derived from an EMBL/GenBank/DDBJ whole genome shotgun (WGS) entry which is preliminary data.</text>
</comment>
<dbReference type="OrthoDB" id="1147144at2"/>
<proteinExistence type="predicted"/>
<dbReference type="NCBIfam" id="TIGR03782">
    <property type="entry name" value="Bac_Flav_CT_J"/>
    <property type="match status" value="1"/>
</dbReference>
<evidence type="ECO:0000256" key="2">
    <source>
        <dbReference type="SAM" id="Phobius"/>
    </source>
</evidence>
<dbReference type="Proteomes" id="UP000322918">
    <property type="component" value="Unassembled WGS sequence"/>
</dbReference>
<dbReference type="RefSeq" id="WP_141814991.1">
    <property type="nucleotide sequence ID" value="NZ_VFPL01000001.1"/>
</dbReference>
<evidence type="ECO:0000259" key="3">
    <source>
        <dbReference type="Pfam" id="PF07863"/>
    </source>
</evidence>
<evidence type="ECO:0000313" key="5">
    <source>
        <dbReference type="Proteomes" id="UP000322918"/>
    </source>
</evidence>
<feature type="compositionally biased region" description="Low complexity" evidence="1">
    <location>
        <begin position="377"/>
        <end position="386"/>
    </location>
</feature>
<keyword evidence="2" id="KW-0472">Membrane</keyword>
<organism evidence="4 5">
    <name type="scientific">Arcticibacter tournemirensis</name>
    <dbReference type="NCBI Taxonomy" id="699437"/>
    <lineage>
        <taxon>Bacteria</taxon>
        <taxon>Pseudomonadati</taxon>
        <taxon>Bacteroidota</taxon>
        <taxon>Sphingobacteriia</taxon>
        <taxon>Sphingobacteriales</taxon>
        <taxon>Sphingobacteriaceae</taxon>
        <taxon>Arcticibacter</taxon>
    </lineage>
</organism>
<dbReference type="Pfam" id="PF07863">
    <property type="entry name" value="CtnDOT_TraJ"/>
    <property type="match status" value="1"/>
</dbReference>
<protein>
    <submittedName>
        <fullName evidence="4">Conjugative transposon protein TraJ</fullName>
    </submittedName>
</protein>
<reference evidence="4 5" key="1">
    <citation type="submission" date="2019-09" db="EMBL/GenBank/DDBJ databases">
        <title>Pararcticibacter amylolyticus gen. nov., sp. nov., isolated from a rottenly hemp rope, and reclassification of Pedobacter tournemirensis as Pararcticibacter tournemirensis comb. nov.</title>
        <authorList>
            <person name="Cai Y."/>
        </authorList>
    </citation>
    <scope>NUCLEOTIDE SEQUENCE [LARGE SCALE GENOMIC DNA]</scope>
    <source>
        <strain evidence="4 5">TF5-37.2-LB10</strain>
    </source>
</reference>
<gene>
    <name evidence="4" type="primary">traJ</name>
    <name evidence="4" type="ORF">F1649_15775</name>
</gene>
<feature type="region of interest" description="Disordered" evidence="1">
    <location>
        <begin position="377"/>
        <end position="404"/>
    </location>
</feature>
<dbReference type="InterPro" id="IPR022393">
    <property type="entry name" value="Conjugative_transposon_TraJ"/>
</dbReference>